<evidence type="ECO:0000256" key="20">
    <source>
        <dbReference type="ARBA" id="ARBA00047899"/>
    </source>
</evidence>
<dbReference type="FunFam" id="3.80.10.10:FF:000383">
    <property type="entry name" value="Leucine-rich repeat receptor protein kinase EMS1"/>
    <property type="match status" value="2"/>
</dbReference>
<keyword evidence="7" id="KW-0597">Phosphoprotein</keyword>
<dbReference type="GO" id="GO:0004674">
    <property type="term" value="F:protein serine/threonine kinase activity"/>
    <property type="evidence" value="ECO:0007669"/>
    <property type="project" value="UniProtKB-KW"/>
</dbReference>
<dbReference type="InterPro" id="IPR051809">
    <property type="entry name" value="Plant_receptor-like_S/T_kinase"/>
</dbReference>
<evidence type="ECO:0000256" key="10">
    <source>
        <dbReference type="ARBA" id="ARBA00022692"/>
    </source>
</evidence>
<dbReference type="InterPro" id="IPR000719">
    <property type="entry name" value="Prot_kinase_dom"/>
</dbReference>
<dbReference type="Pfam" id="PF00560">
    <property type="entry name" value="LRR_1"/>
    <property type="match status" value="10"/>
</dbReference>
<dbReference type="InterPro" id="IPR001611">
    <property type="entry name" value="Leu-rich_rpt"/>
</dbReference>
<evidence type="ECO:0000256" key="11">
    <source>
        <dbReference type="ARBA" id="ARBA00022729"/>
    </source>
</evidence>
<dbReference type="InterPro" id="IPR008271">
    <property type="entry name" value="Ser/Thr_kinase_AS"/>
</dbReference>
<comment type="subcellular location">
    <subcellularLocation>
        <location evidence="1">Cell membrane</location>
        <topology evidence="1">Single-pass type I membrane protein</topology>
    </subcellularLocation>
    <subcellularLocation>
        <location evidence="2">Endoplasmic reticulum membrane</location>
        <topology evidence="2">Single-pass membrane protein</topology>
    </subcellularLocation>
</comment>
<evidence type="ECO:0000256" key="25">
    <source>
        <dbReference type="PROSITE-ProRule" id="PRU10141"/>
    </source>
</evidence>
<evidence type="ECO:0000256" key="1">
    <source>
        <dbReference type="ARBA" id="ARBA00004251"/>
    </source>
</evidence>
<evidence type="ECO:0000256" key="16">
    <source>
        <dbReference type="ARBA" id="ARBA00022989"/>
    </source>
</evidence>
<dbReference type="InterPro" id="IPR017441">
    <property type="entry name" value="Protein_kinase_ATP_BS"/>
</dbReference>
<dbReference type="KEGG" id="pda:103721338"/>
<dbReference type="SMART" id="SM00220">
    <property type="entry name" value="S_TKc"/>
    <property type="match status" value="1"/>
</dbReference>
<evidence type="ECO:0000256" key="4">
    <source>
        <dbReference type="ARBA" id="ARBA00012513"/>
    </source>
</evidence>
<keyword evidence="5" id="KW-1003">Cell membrane</keyword>
<comment type="function">
    <text evidence="23">The processed protein kinase Xa21 chain released by protein cleavage after X.oryzae pv. oryzae protein Ax21 detection translocates into the nucleus where it can bind and regulate WRKY62, a transcription factor. Confers resistance to the bacterial pathogen X.oryzae pv. oryzae (Xoo).</text>
</comment>
<evidence type="ECO:0000256" key="7">
    <source>
        <dbReference type="ARBA" id="ARBA00022553"/>
    </source>
</evidence>
<dbReference type="PANTHER" id="PTHR27008:SF499">
    <property type="entry name" value="OS06G0581500 PROTEIN"/>
    <property type="match status" value="1"/>
</dbReference>
<comment type="catalytic activity">
    <reaction evidence="21">
        <text>L-seryl-[protein] + ATP = O-phospho-L-seryl-[protein] + ADP + H(+)</text>
        <dbReference type="Rhea" id="RHEA:17989"/>
        <dbReference type="Rhea" id="RHEA-COMP:9863"/>
        <dbReference type="Rhea" id="RHEA-COMP:11604"/>
        <dbReference type="ChEBI" id="CHEBI:15378"/>
        <dbReference type="ChEBI" id="CHEBI:29999"/>
        <dbReference type="ChEBI" id="CHEBI:30616"/>
        <dbReference type="ChEBI" id="CHEBI:83421"/>
        <dbReference type="ChEBI" id="CHEBI:456216"/>
        <dbReference type="EC" id="2.7.11.1"/>
    </reaction>
</comment>
<evidence type="ECO:0000313" key="28">
    <source>
        <dbReference type="Proteomes" id="UP000228380"/>
    </source>
</evidence>
<evidence type="ECO:0000256" key="24">
    <source>
        <dbReference type="ARBA" id="ARBA00072040"/>
    </source>
</evidence>
<dbReference type="FunFam" id="1.10.510.10:FF:000358">
    <property type="entry name" value="Putative leucine-rich repeat receptor-like serine/threonine-protein kinase"/>
    <property type="match status" value="1"/>
</dbReference>
<dbReference type="InterPro" id="IPR011009">
    <property type="entry name" value="Kinase-like_dom_sf"/>
</dbReference>
<dbReference type="SMART" id="SM00365">
    <property type="entry name" value="LRR_SD22"/>
    <property type="match status" value="4"/>
</dbReference>
<keyword evidence="13 25" id="KW-0547">Nucleotide-binding</keyword>
<evidence type="ECO:0000256" key="2">
    <source>
        <dbReference type="ARBA" id="ARBA00004389"/>
    </source>
</evidence>
<dbReference type="SUPFAM" id="SSF52058">
    <property type="entry name" value="L domain-like"/>
    <property type="match status" value="2"/>
</dbReference>
<keyword evidence="14" id="KW-0418">Kinase</keyword>
<dbReference type="RefSeq" id="XP_038985173.1">
    <property type="nucleotide sequence ID" value="XM_039129245.1"/>
</dbReference>
<evidence type="ECO:0000256" key="23">
    <source>
        <dbReference type="ARBA" id="ARBA00056628"/>
    </source>
</evidence>
<sequence length="1100" mass="120086">MHAFMAMGFLHSLPCRLVPSLQAIILLACMATLTNQSSLVRIRRSYSTSTGEGIALQSFKSLLSDPGDALSSWSNRTLHYCDWYGVTCGSHQHPERVTALELDSLNLTGSISPSLANLTFLKRLHLAGNYLNGSIPPELGRLPRLLHLNLSYNALEGGIPASLSNCSKLQNISLGNNKLSGWLPSSLAQCSDLRSISLEANLLIGEIPDELFSLPKLSSLNLGTNEFSGLIPPGMGRSPSLATVMLSNNSLTGIIPPSLGNLSTLTYLLLSQNSLTGPIPPSLGNCSKLISLYLRTNRLEGEIPESLGYITSLKYFDLSYNKLSGMVPSSLYNLSSLEFLSLASNHFIGRLPPSMGRTLPRLQYLCVMGNQLEGPIPPSLSNASNLQLLDLSRNKFSGPVPSNLGQLQNLSRLTLGYNRLEARNAGDWSFLASLTNCTNLKLLDLSSNALAGNFPRSIANLSTQLEKLLLPMLQISGQIPREIENLKGLQELDLSYNLLGGNIPGTIGKLHNLVRLTLFGNKFSGPIPASLGNLAQLEVLQLGRNNLQGNIPKSFINYMHLNVLDLSQNQLGGTIPSEVLSISSLTKVLDLSHNSLAGSVPSDVRKLNLLILLDISENKLSGEIPSALGDCVTLNDLFMEGNLFEGRIPLQLSNLKSIQRLDLSRNKLSGRIPEFFSDIGTLQYLNLSFNDFEGPVPVKGLFTNTSEVFVQGNDKLCGGDPRLLLPSCSNARKTFASLKNILIIVMVALSLIVLLAILCWKKYPRKRRPSESSSGDQYKLVSYAELHKATDGFSSVNLIGVGSFGSVYKGILDAYDKVVAVKVLNLHERGALKSYLAECEALRNIRHRNLIKIITTCSSIDRSGNDFKALVFEFVPNGSLEEWLHPKVSDSCESRYLSLAQRLDIAIDVAFALEYLHHHHGPTPIVHCDVKPSNVLIDNEMCAHLGDFGLARFLRGNNSASTQNPSYSIALKGSIGYIAPEYGTGAKVSTHGDVYSYGILLLELLTGRRPTDDMFKDGWSLRNFVEMGFPERVMEIMDPSVLSSMETGSLSESIVRERMMECSVSMVDIGLLCSQEAPNLRLDMQTVVNKMSAIRNAFAM</sequence>
<dbReference type="SMART" id="SM00369">
    <property type="entry name" value="LRR_TYP"/>
    <property type="match status" value="11"/>
</dbReference>
<dbReference type="GeneID" id="103721338"/>
<dbReference type="Pfam" id="PF13855">
    <property type="entry name" value="LRR_8"/>
    <property type="match status" value="1"/>
</dbReference>
<dbReference type="InterPro" id="IPR032675">
    <property type="entry name" value="LRR_dom_sf"/>
</dbReference>
<reference evidence="28" key="1">
    <citation type="journal article" date="2019" name="Nat. Commun.">
        <title>Genome-wide association mapping of date palm fruit traits.</title>
        <authorList>
            <person name="Hazzouri K.M."/>
            <person name="Gros-Balthazard M."/>
            <person name="Flowers J.M."/>
            <person name="Copetti D."/>
            <person name="Lemansour A."/>
            <person name="Lebrun M."/>
            <person name="Masmoudi K."/>
            <person name="Ferrand S."/>
            <person name="Dhar M.I."/>
            <person name="Fresquez Z.A."/>
            <person name="Rosas U."/>
            <person name="Zhang J."/>
            <person name="Talag J."/>
            <person name="Lee S."/>
            <person name="Kudrna D."/>
            <person name="Powell R.F."/>
            <person name="Leitch I.J."/>
            <person name="Krueger R.R."/>
            <person name="Wing R.A."/>
            <person name="Amiri K.M.A."/>
            <person name="Purugganan M.D."/>
        </authorList>
    </citation>
    <scope>NUCLEOTIDE SEQUENCE [LARGE SCALE GENOMIC DNA]</scope>
    <source>
        <strain evidence="28">cv. Khalas</strain>
    </source>
</reference>
<dbReference type="PROSITE" id="PS50011">
    <property type="entry name" value="PROTEIN_KINASE_DOM"/>
    <property type="match status" value="1"/>
</dbReference>
<dbReference type="Proteomes" id="UP000228380">
    <property type="component" value="Chromosome 8"/>
</dbReference>
<dbReference type="InterPro" id="IPR003591">
    <property type="entry name" value="Leu-rich_rpt_typical-subtyp"/>
</dbReference>
<dbReference type="Pfam" id="PF23598">
    <property type="entry name" value="LRR_14"/>
    <property type="match status" value="1"/>
</dbReference>
<evidence type="ECO:0000256" key="21">
    <source>
        <dbReference type="ARBA" id="ARBA00048679"/>
    </source>
</evidence>
<keyword evidence="8" id="KW-0433">Leucine-rich repeat</keyword>
<dbReference type="SUPFAM" id="SSF56112">
    <property type="entry name" value="Protein kinase-like (PK-like)"/>
    <property type="match status" value="1"/>
</dbReference>
<evidence type="ECO:0000256" key="6">
    <source>
        <dbReference type="ARBA" id="ARBA00022527"/>
    </source>
</evidence>
<keyword evidence="17 26" id="KW-0472">Membrane</keyword>
<keyword evidence="16 26" id="KW-1133">Transmembrane helix</keyword>
<evidence type="ECO:0000256" key="26">
    <source>
        <dbReference type="SAM" id="Phobius"/>
    </source>
</evidence>
<dbReference type="GO" id="GO:0005886">
    <property type="term" value="C:plasma membrane"/>
    <property type="evidence" value="ECO:0007669"/>
    <property type="project" value="UniProtKB-SubCell"/>
</dbReference>
<evidence type="ECO:0000256" key="5">
    <source>
        <dbReference type="ARBA" id="ARBA00022475"/>
    </source>
</evidence>
<keyword evidence="11" id="KW-0732">Signal</keyword>
<dbReference type="Pfam" id="PF00069">
    <property type="entry name" value="Pkinase"/>
    <property type="match status" value="1"/>
</dbReference>
<organism evidence="28 29">
    <name type="scientific">Phoenix dactylifera</name>
    <name type="common">Date palm</name>
    <dbReference type="NCBI Taxonomy" id="42345"/>
    <lineage>
        <taxon>Eukaryota</taxon>
        <taxon>Viridiplantae</taxon>
        <taxon>Streptophyta</taxon>
        <taxon>Embryophyta</taxon>
        <taxon>Tracheophyta</taxon>
        <taxon>Spermatophyta</taxon>
        <taxon>Magnoliopsida</taxon>
        <taxon>Liliopsida</taxon>
        <taxon>Arecaceae</taxon>
        <taxon>Coryphoideae</taxon>
        <taxon>Phoeniceae</taxon>
        <taxon>Phoenix</taxon>
    </lineage>
</organism>
<protein>
    <recommendedName>
        <fullName evidence="24">Receptor kinase-like protein Xa21</fullName>
        <ecNumber evidence="4">2.7.11.1</ecNumber>
    </recommendedName>
</protein>
<dbReference type="InterPro" id="IPR013210">
    <property type="entry name" value="LRR_N_plant-typ"/>
</dbReference>
<keyword evidence="15 25" id="KW-0067">ATP-binding</keyword>
<evidence type="ECO:0000256" key="22">
    <source>
        <dbReference type="ARBA" id="ARBA00054320"/>
    </source>
</evidence>
<dbReference type="PANTHER" id="PTHR27008">
    <property type="entry name" value="OS04G0122200 PROTEIN"/>
    <property type="match status" value="1"/>
</dbReference>
<keyword evidence="19" id="KW-0325">Glycoprotein</keyword>
<feature type="transmembrane region" description="Helical" evidence="26">
    <location>
        <begin position="741"/>
        <end position="760"/>
    </location>
</feature>
<dbReference type="OrthoDB" id="676979at2759"/>
<comment type="function">
    <text evidence="22">Receptor kinase that detects X.oryzae pv. oryzae protein Ax21 to promote innate immunity. Following X.oryzae pv. oryzae protein Ax21 detection, undergoes cleavage, releasing the processed protein kinase Xa21 chain.</text>
</comment>
<evidence type="ECO:0000256" key="14">
    <source>
        <dbReference type="ARBA" id="ARBA00022777"/>
    </source>
</evidence>
<evidence type="ECO:0000256" key="19">
    <source>
        <dbReference type="ARBA" id="ARBA00023180"/>
    </source>
</evidence>
<dbReference type="InterPro" id="IPR055414">
    <property type="entry name" value="LRR_R13L4/SHOC2-like"/>
</dbReference>
<feature type="binding site" evidence="25">
    <location>
        <position position="822"/>
    </location>
    <ligand>
        <name>ATP</name>
        <dbReference type="ChEBI" id="CHEBI:30616"/>
    </ligand>
</feature>
<comment type="similarity">
    <text evidence="3">Belongs to the protein kinase superfamily. Ser/Thr protein kinase family.</text>
</comment>
<keyword evidence="12" id="KW-0677">Repeat</keyword>
<keyword evidence="6" id="KW-0723">Serine/threonine-protein kinase</keyword>
<evidence type="ECO:0000256" key="12">
    <source>
        <dbReference type="ARBA" id="ARBA00022737"/>
    </source>
</evidence>
<dbReference type="FunFam" id="3.80.10.10:FF:000288">
    <property type="entry name" value="LRR receptor-like serine/threonine-protein kinase EFR"/>
    <property type="match status" value="1"/>
</dbReference>
<proteinExistence type="inferred from homology"/>
<evidence type="ECO:0000259" key="27">
    <source>
        <dbReference type="PROSITE" id="PS50011"/>
    </source>
</evidence>
<dbReference type="Pfam" id="PF08263">
    <property type="entry name" value="LRRNT_2"/>
    <property type="match status" value="1"/>
</dbReference>
<evidence type="ECO:0000256" key="9">
    <source>
        <dbReference type="ARBA" id="ARBA00022679"/>
    </source>
</evidence>
<dbReference type="FunFam" id="3.30.200.20:FF:000432">
    <property type="entry name" value="LRR receptor-like serine/threonine-protein kinase EFR"/>
    <property type="match status" value="1"/>
</dbReference>
<dbReference type="Gene3D" id="3.80.10.10">
    <property type="entry name" value="Ribonuclease Inhibitor"/>
    <property type="match status" value="4"/>
</dbReference>
<evidence type="ECO:0000313" key="29">
    <source>
        <dbReference type="RefSeq" id="XP_038985173.1"/>
    </source>
</evidence>
<dbReference type="PROSITE" id="PS00107">
    <property type="entry name" value="PROTEIN_KINASE_ATP"/>
    <property type="match status" value="1"/>
</dbReference>
<evidence type="ECO:0000256" key="15">
    <source>
        <dbReference type="ARBA" id="ARBA00022840"/>
    </source>
</evidence>
<keyword evidence="9" id="KW-0808">Transferase</keyword>
<keyword evidence="10 26" id="KW-0812">Transmembrane</keyword>
<dbReference type="EC" id="2.7.11.1" evidence="4"/>
<accession>A0A8B9AMC4</accession>
<dbReference type="GO" id="GO:0005524">
    <property type="term" value="F:ATP binding"/>
    <property type="evidence" value="ECO:0007669"/>
    <property type="project" value="UniProtKB-UniRule"/>
</dbReference>
<evidence type="ECO:0000256" key="18">
    <source>
        <dbReference type="ARBA" id="ARBA00023170"/>
    </source>
</evidence>
<dbReference type="Gene3D" id="1.10.510.10">
    <property type="entry name" value="Transferase(Phosphotransferase) domain 1"/>
    <property type="match status" value="1"/>
</dbReference>
<evidence type="ECO:0000256" key="17">
    <source>
        <dbReference type="ARBA" id="ARBA00023136"/>
    </source>
</evidence>
<dbReference type="Gene3D" id="3.30.200.20">
    <property type="entry name" value="Phosphorylase Kinase, domain 1"/>
    <property type="match status" value="1"/>
</dbReference>
<dbReference type="PROSITE" id="PS00108">
    <property type="entry name" value="PROTEIN_KINASE_ST"/>
    <property type="match status" value="1"/>
</dbReference>
<evidence type="ECO:0000256" key="8">
    <source>
        <dbReference type="ARBA" id="ARBA00022614"/>
    </source>
</evidence>
<evidence type="ECO:0000256" key="3">
    <source>
        <dbReference type="ARBA" id="ARBA00008684"/>
    </source>
</evidence>
<dbReference type="GO" id="GO:0005789">
    <property type="term" value="C:endoplasmic reticulum membrane"/>
    <property type="evidence" value="ECO:0007669"/>
    <property type="project" value="UniProtKB-SubCell"/>
</dbReference>
<keyword evidence="18" id="KW-0675">Receptor</keyword>
<comment type="catalytic activity">
    <reaction evidence="20">
        <text>L-threonyl-[protein] + ATP = O-phospho-L-threonyl-[protein] + ADP + H(+)</text>
        <dbReference type="Rhea" id="RHEA:46608"/>
        <dbReference type="Rhea" id="RHEA-COMP:11060"/>
        <dbReference type="Rhea" id="RHEA-COMP:11605"/>
        <dbReference type="ChEBI" id="CHEBI:15378"/>
        <dbReference type="ChEBI" id="CHEBI:30013"/>
        <dbReference type="ChEBI" id="CHEBI:30616"/>
        <dbReference type="ChEBI" id="CHEBI:61977"/>
        <dbReference type="ChEBI" id="CHEBI:456216"/>
        <dbReference type="EC" id="2.7.11.1"/>
    </reaction>
</comment>
<reference evidence="29" key="2">
    <citation type="submission" date="2025-08" db="UniProtKB">
        <authorList>
            <consortium name="RefSeq"/>
        </authorList>
    </citation>
    <scope>IDENTIFICATION</scope>
    <source>
        <tissue evidence="29">Young leaves</tissue>
    </source>
</reference>
<gene>
    <name evidence="29" type="primary">LOC103721338</name>
</gene>
<evidence type="ECO:0000256" key="13">
    <source>
        <dbReference type="ARBA" id="ARBA00022741"/>
    </source>
</evidence>
<keyword evidence="28" id="KW-1185">Reference proteome</keyword>
<name>A0A8B9AMC4_PHODC</name>
<dbReference type="AlphaFoldDB" id="A0A8B9AMC4"/>
<feature type="domain" description="Protein kinase" evidence="27">
    <location>
        <begin position="793"/>
        <end position="1094"/>
    </location>
</feature>
<dbReference type="FunFam" id="3.80.10.10:FF:000275">
    <property type="entry name" value="Leucine-rich repeat receptor-like protein kinase"/>
    <property type="match status" value="1"/>
</dbReference>